<dbReference type="InterPro" id="IPR001712">
    <property type="entry name" value="T3SS_FHIPEP"/>
</dbReference>
<evidence type="ECO:0000256" key="5">
    <source>
        <dbReference type="ARBA" id="ARBA00022989"/>
    </source>
</evidence>
<evidence type="ECO:0000256" key="2">
    <source>
        <dbReference type="ARBA" id="ARBA00008835"/>
    </source>
</evidence>
<dbReference type="RefSeq" id="WP_100266227.1">
    <property type="nucleotide sequence ID" value="NZ_CP018800.1"/>
</dbReference>
<dbReference type="GO" id="GO:0009306">
    <property type="term" value="P:protein secretion"/>
    <property type="evidence" value="ECO:0007669"/>
    <property type="project" value="InterPro"/>
</dbReference>
<dbReference type="GO" id="GO:0005886">
    <property type="term" value="C:plasma membrane"/>
    <property type="evidence" value="ECO:0007669"/>
    <property type="project" value="UniProtKB-SubCell"/>
</dbReference>
<keyword evidence="7" id="KW-0813">Transport</keyword>
<feature type="transmembrane region" description="Helical" evidence="7">
    <location>
        <begin position="42"/>
        <end position="61"/>
    </location>
</feature>
<dbReference type="Gene3D" id="3.40.50.12790">
    <property type="entry name" value="FHIPEP family, domain 4"/>
    <property type="match status" value="1"/>
</dbReference>
<proteinExistence type="inferred from homology"/>
<comment type="similarity">
    <text evidence="2 7">Belongs to the FHIPEP (flagella/HR/invasion proteins export pore) family.</text>
</comment>
<keyword evidence="6 7" id="KW-0472">Membrane</keyword>
<dbReference type="PIRSF" id="PIRSF005419">
    <property type="entry name" value="FlhA"/>
    <property type="match status" value="1"/>
</dbReference>
<protein>
    <recommendedName>
        <fullName evidence="7">Flagellar biosynthesis protein FlhA</fullName>
    </recommendedName>
</protein>
<feature type="transmembrane region" description="Helical" evidence="7">
    <location>
        <begin position="284"/>
        <end position="300"/>
    </location>
</feature>
<gene>
    <name evidence="7" type="primary">flhA</name>
    <name evidence="8" type="ORF">Ga0123462_2099</name>
</gene>
<keyword evidence="7" id="KW-1006">Bacterial flagellum protein export</keyword>
<evidence type="ECO:0000256" key="4">
    <source>
        <dbReference type="ARBA" id="ARBA00022692"/>
    </source>
</evidence>
<keyword evidence="7" id="KW-0653">Protein transport</keyword>
<dbReference type="Proteomes" id="UP000231637">
    <property type="component" value="Chromosome"/>
</dbReference>
<organism evidence="8 9">
    <name type="scientific">Mariprofundus ferrinatatus</name>
    <dbReference type="NCBI Taxonomy" id="1921087"/>
    <lineage>
        <taxon>Bacteria</taxon>
        <taxon>Pseudomonadati</taxon>
        <taxon>Pseudomonadota</taxon>
        <taxon>Candidatius Mariprofundia</taxon>
        <taxon>Mariprofundales</taxon>
        <taxon>Mariprofundaceae</taxon>
        <taxon>Mariprofundus</taxon>
    </lineage>
</organism>
<keyword evidence="8" id="KW-0966">Cell projection</keyword>
<keyword evidence="4 7" id="KW-0812">Transmembrane</keyword>
<keyword evidence="5 7" id="KW-1133">Transmembrane helix</keyword>
<dbReference type="InterPro" id="IPR042193">
    <property type="entry name" value="FHIPEP_3"/>
</dbReference>
<keyword evidence="9" id="KW-1185">Reference proteome</keyword>
<evidence type="ECO:0000256" key="7">
    <source>
        <dbReference type="RuleBase" id="RU364093"/>
    </source>
</evidence>
<evidence type="ECO:0000256" key="1">
    <source>
        <dbReference type="ARBA" id="ARBA00004651"/>
    </source>
</evidence>
<comment type="subcellular location">
    <subcellularLocation>
        <location evidence="1 7">Cell membrane</location>
        <topology evidence="1 7">Multi-pass membrane protein</topology>
    </subcellularLocation>
</comment>
<comment type="function">
    <text evidence="7">Required for formation of the rod structure of the flagellar apparatus. Together with FliI and FliH, may constitute the export apparatus of flagellin.</text>
</comment>
<dbReference type="InterPro" id="IPR042194">
    <property type="entry name" value="FHIPEP_1"/>
</dbReference>
<dbReference type="Gene3D" id="1.10.8.540">
    <property type="entry name" value="FHIPEP family, domain 3"/>
    <property type="match status" value="1"/>
</dbReference>
<dbReference type="InterPro" id="IPR006301">
    <property type="entry name" value="FlhA"/>
</dbReference>
<keyword evidence="8" id="KW-0969">Cilium</keyword>
<dbReference type="Pfam" id="PF00771">
    <property type="entry name" value="FHIPEP"/>
    <property type="match status" value="1"/>
</dbReference>
<dbReference type="InterPro" id="IPR042196">
    <property type="entry name" value="FHIPEP_4"/>
</dbReference>
<dbReference type="GO" id="GO:0044780">
    <property type="term" value="P:bacterial-type flagellum assembly"/>
    <property type="evidence" value="ECO:0007669"/>
    <property type="project" value="InterPro"/>
</dbReference>
<sequence>MQAIASMAFKRLAGRSDVLLAIGVLGVLAIMIVPLPTFLMDMFLAINISIGVLILLTSLYVLKPLDFSVFPSLLLLTTLFRLALNVATTRLILLNGQDGPSAAGHVIEGFGQFVVGGNTVVGLIIFLILVLINFIVITKGSTRIAEVSARFTLDAMPGKQMAIDADLNAGLIDDNQARARRDAVSREAEFYGSMDGASKFVRGDAVAGLIITAINILGGLVIGTMQQGMPLSEAMSIYSILTVGDGLVSQIPALVISTAAGIIITRAGGDKSLPDELSFQFTQSPRLFLVGSGAMLLLGFMPGLPFIPFAILSAGAGMAWWYLNAEAESRALEAESLTPSQAVEGEPQEAPLTDLLIVDPIRLEVGYGLIDLVESSHEGNLLDRLKSVRKQIAQEIGFILPFVHIKDNLQLGVGEYKVLIRGAEVGRGEMKPRSLLALESQATGPSIEGEPTQEPAFGLPALWISNEKRQQAELSGYTVVEPATVIATHVTEILRKYSHEILDRAQVRKMVDTLSEQHGKVVDEIIPSQVSIGLLQNVLHQLLAEWVPIRDLLMIIETLADNSGQNLSVTELTARVRIRLGRNIVQQHLNQAGELGVFTIKSDIEQEMMERLEQYSEWTLPLNINRWQSFLMRLNDAVSGHDMSTTIILTTPELRAPLSASLSKAMARIAILSIAEIPSYIKVQTLGSIGLQDAN</sequence>
<dbReference type="InterPro" id="IPR025505">
    <property type="entry name" value="FHIPEP_CS"/>
</dbReference>
<dbReference type="AlphaFoldDB" id="A0A2K8LDF1"/>
<feature type="transmembrane region" description="Helical" evidence="7">
    <location>
        <begin position="73"/>
        <end position="93"/>
    </location>
</feature>
<evidence type="ECO:0000313" key="8">
    <source>
        <dbReference type="EMBL" id="ATX82934.1"/>
    </source>
</evidence>
<reference evidence="8 9" key="1">
    <citation type="submission" date="2016-12" db="EMBL/GenBank/DDBJ databases">
        <title>Isolation and genomic insights into novel planktonic Zetaproteobacteria from stratified waters of the Chesapeake Bay.</title>
        <authorList>
            <person name="McAllister S.M."/>
            <person name="Kato S."/>
            <person name="Chan C.S."/>
            <person name="Chiu B.K."/>
            <person name="Field E.K."/>
        </authorList>
    </citation>
    <scope>NUCLEOTIDE SEQUENCE [LARGE SCALE GENOMIC DNA]</scope>
    <source>
        <strain evidence="8 9">CP-8</strain>
    </source>
</reference>
<dbReference type="KEGG" id="mfn:Ga0123462_2099"/>
<evidence type="ECO:0000256" key="3">
    <source>
        <dbReference type="ARBA" id="ARBA00022475"/>
    </source>
</evidence>
<dbReference type="PROSITE" id="PS00994">
    <property type="entry name" value="FHIPEP"/>
    <property type="match status" value="1"/>
</dbReference>
<dbReference type="PRINTS" id="PR00949">
    <property type="entry name" value="TYPE3IMAPROT"/>
</dbReference>
<dbReference type="PANTHER" id="PTHR30161:SF1">
    <property type="entry name" value="FLAGELLAR BIOSYNTHESIS PROTEIN FLHA-RELATED"/>
    <property type="match status" value="1"/>
</dbReference>
<accession>A0A2K8LDF1</accession>
<keyword evidence="8" id="KW-0282">Flagellum</keyword>
<name>A0A2K8LDF1_9PROT</name>
<evidence type="ECO:0000256" key="6">
    <source>
        <dbReference type="ARBA" id="ARBA00023136"/>
    </source>
</evidence>
<keyword evidence="3 7" id="KW-1003">Cell membrane</keyword>
<feature type="transmembrane region" description="Helical" evidence="7">
    <location>
        <begin position="237"/>
        <end position="264"/>
    </location>
</feature>
<keyword evidence="7" id="KW-1005">Bacterial flagellum biogenesis</keyword>
<evidence type="ECO:0000313" key="9">
    <source>
        <dbReference type="Proteomes" id="UP000231637"/>
    </source>
</evidence>
<dbReference type="Gene3D" id="3.40.30.60">
    <property type="entry name" value="FHIPEP family, domain 1"/>
    <property type="match status" value="1"/>
</dbReference>
<feature type="transmembrane region" description="Helical" evidence="7">
    <location>
        <begin position="113"/>
        <end position="136"/>
    </location>
</feature>
<dbReference type="PANTHER" id="PTHR30161">
    <property type="entry name" value="FLAGELLAR EXPORT PROTEIN, MEMBRANE FLHA SUBUNIT-RELATED"/>
    <property type="match status" value="1"/>
</dbReference>
<dbReference type="OrthoDB" id="5287428at2"/>
<dbReference type="EMBL" id="CP018800">
    <property type="protein sequence ID" value="ATX82934.1"/>
    <property type="molecule type" value="Genomic_DNA"/>
</dbReference>
<feature type="transmembrane region" description="Helical" evidence="7">
    <location>
        <begin position="205"/>
        <end position="225"/>
    </location>
</feature>
<feature type="transmembrane region" description="Helical" evidence="7">
    <location>
        <begin position="12"/>
        <end position="36"/>
    </location>
</feature>
<dbReference type="NCBIfam" id="TIGR01398">
    <property type="entry name" value="FlhA"/>
    <property type="match status" value="1"/>
</dbReference>